<proteinExistence type="predicted"/>
<evidence type="ECO:0000313" key="2">
    <source>
        <dbReference type="EnsemblPlants" id="MELO3C031147.2.1"/>
    </source>
</evidence>
<reference evidence="2" key="1">
    <citation type="submission" date="2023-03" db="UniProtKB">
        <authorList>
            <consortium name="EnsemblPlants"/>
        </authorList>
    </citation>
    <scope>IDENTIFICATION</scope>
</reference>
<accession>A0A9I9EB53</accession>
<sequence length="117" mass="13190">MWWLAVCQGCPGKMGMDFRLKEDYGVRRSLCRVHGQKVVRHNLSVKTSNARRAQPRRSRRDWASLQAKGSKLPSSSAILIEFRLDIVMNELAGTIGQANYYLVLVVQLSVKVSSQGQ</sequence>
<name>A0A9I9EB53_CUCME</name>
<evidence type="ECO:0000256" key="1">
    <source>
        <dbReference type="SAM" id="MobiDB-lite"/>
    </source>
</evidence>
<protein>
    <submittedName>
        <fullName evidence="2">Uncharacterized protein</fullName>
    </submittedName>
</protein>
<dbReference type="Gramene" id="MELO3C031147.2.1">
    <property type="protein sequence ID" value="MELO3C031147.2.1"/>
    <property type="gene ID" value="MELO3C031147.2"/>
</dbReference>
<feature type="region of interest" description="Disordered" evidence="1">
    <location>
        <begin position="47"/>
        <end position="67"/>
    </location>
</feature>
<dbReference type="AlphaFoldDB" id="A0A9I9EB53"/>
<dbReference type="EnsemblPlants" id="MELO3C031147.2.1">
    <property type="protein sequence ID" value="MELO3C031147.2.1"/>
    <property type="gene ID" value="MELO3C031147.2"/>
</dbReference>
<organism evidence="2">
    <name type="scientific">Cucumis melo</name>
    <name type="common">Muskmelon</name>
    <dbReference type="NCBI Taxonomy" id="3656"/>
    <lineage>
        <taxon>Eukaryota</taxon>
        <taxon>Viridiplantae</taxon>
        <taxon>Streptophyta</taxon>
        <taxon>Embryophyta</taxon>
        <taxon>Tracheophyta</taxon>
        <taxon>Spermatophyta</taxon>
        <taxon>Magnoliopsida</taxon>
        <taxon>eudicotyledons</taxon>
        <taxon>Gunneridae</taxon>
        <taxon>Pentapetalae</taxon>
        <taxon>rosids</taxon>
        <taxon>fabids</taxon>
        <taxon>Cucurbitales</taxon>
        <taxon>Cucurbitaceae</taxon>
        <taxon>Benincaseae</taxon>
        <taxon>Cucumis</taxon>
    </lineage>
</organism>